<evidence type="ECO:0000259" key="3">
    <source>
        <dbReference type="SMART" id="SM00382"/>
    </source>
</evidence>
<dbReference type="eggNOG" id="arCOG00472">
    <property type="taxonomic scope" value="Archaea"/>
</dbReference>
<evidence type="ECO:0000313" key="4">
    <source>
        <dbReference type="EMBL" id="ABN56867.1"/>
    </source>
</evidence>
<dbReference type="InterPro" id="IPR041664">
    <property type="entry name" value="AAA_16"/>
</dbReference>
<protein>
    <submittedName>
        <fullName evidence="4">AAA ATPase</fullName>
    </submittedName>
</protein>
<dbReference type="GO" id="GO:0005524">
    <property type="term" value="F:ATP binding"/>
    <property type="evidence" value="ECO:0007669"/>
    <property type="project" value="UniProtKB-KW"/>
</dbReference>
<keyword evidence="5" id="KW-1185">Reference proteome</keyword>
<evidence type="ECO:0000313" key="5">
    <source>
        <dbReference type="Proteomes" id="UP000002146"/>
    </source>
</evidence>
<organism evidence="4 5">
    <name type="scientific">Methanoculleus marisnigri (strain ATCC 35101 / DSM 1498 / JR1)</name>
    <dbReference type="NCBI Taxonomy" id="368407"/>
    <lineage>
        <taxon>Archaea</taxon>
        <taxon>Methanobacteriati</taxon>
        <taxon>Methanobacteriota</taxon>
        <taxon>Stenosarchaea group</taxon>
        <taxon>Methanomicrobia</taxon>
        <taxon>Methanomicrobiales</taxon>
        <taxon>Methanomicrobiaceae</taxon>
        <taxon>Methanoculleus</taxon>
    </lineage>
</organism>
<evidence type="ECO:0000256" key="1">
    <source>
        <dbReference type="ARBA" id="ARBA00022741"/>
    </source>
</evidence>
<dbReference type="KEGG" id="mem:Memar_0934"/>
<dbReference type="SUPFAM" id="SSF52540">
    <property type="entry name" value="P-loop containing nucleoside triphosphate hydrolases"/>
    <property type="match status" value="1"/>
</dbReference>
<evidence type="ECO:0000256" key="2">
    <source>
        <dbReference type="ARBA" id="ARBA00022840"/>
    </source>
</evidence>
<proteinExistence type="predicted"/>
<keyword evidence="1" id="KW-0547">Nucleotide-binding</keyword>
<dbReference type="PANTHER" id="PTHR16305:SF28">
    <property type="entry name" value="GUANYLATE CYCLASE DOMAIN-CONTAINING PROTEIN"/>
    <property type="match status" value="1"/>
</dbReference>
<dbReference type="GO" id="GO:0004016">
    <property type="term" value="F:adenylate cyclase activity"/>
    <property type="evidence" value="ECO:0007669"/>
    <property type="project" value="TreeGrafter"/>
</dbReference>
<reference evidence="4 5" key="1">
    <citation type="journal article" date="2009" name="Stand. Genomic Sci.">
        <title>Complete genome sequence of Methanoculleus marisnigri Romesser et al. 1981 type strain JR1.</title>
        <authorList>
            <person name="Anderson I.J."/>
            <person name="Sieprawska-Lupa M."/>
            <person name="Lapidus A."/>
            <person name="Nolan M."/>
            <person name="Copeland A."/>
            <person name="Glavina Del Rio T."/>
            <person name="Tice H."/>
            <person name="Dalin E."/>
            <person name="Barry K."/>
            <person name="Saunders E."/>
            <person name="Han C."/>
            <person name="Brettin T."/>
            <person name="Detter J.C."/>
            <person name="Bruce D."/>
            <person name="Mikhailova N."/>
            <person name="Pitluck S."/>
            <person name="Hauser L."/>
            <person name="Land M."/>
            <person name="Lucas S."/>
            <person name="Richardson P."/>
            <person name="Whitman W.B."/>
            <person name="Kyrpides N.C."/>
        </authorList>
    </citation>
    <scope>NUCLEOTIDE SEQUENCE [LARGE SCALE GENOMIC DNA]</scope>
    <source>
        <strain evidence="5">ATCC 35101 / DSM 1498 / JR1</strain>
    </source>
</reference>
<gene>
    <name evidence="4" type="ordered locus">Memar_0934</name>
</gene>
<dbReference type="Proteomes" id="UP000002146">
    <property type="component" value="Chromosome"/>
</dbReference>
<dbReference type="InterPro" id="IPR003593">
    <property type="entry name" value="AAA+_ATPase"/>
</dbReference>
<name>A3CU17_METMJ</name>
<accession>A3CU17</accession>
<dbReference type="PANTHER" id="PTHR16305">
    <property type="entry name" value="TESTICULAR SOLUBLE ADENYLYL CYCLASE"/>
    <property type="match status" value="1"/>
</dbReference>
<dbReference type="InterPro" id="IPR027417">
    <property type="entry name" value="P-loop_NTPase"/>
</dbReference>
<dbReference type="STRING" id="368407.Memar_0934"/>
<feature type="domain" description="AAA+ ATPase" evidence="3">
    <location>
        <begin position="56"/>
        <end position="244"/>
    </location>
</feature>
<dbReference type="HOGENOM" id="CLU_543606_0_0_2"/>
<dbReference type="SMART" id="SM00382">
    <property type="entry name" value="AAA"/>
    <property type="match status" value="1"/>
</dbReference>
<sequence>MEWYLYCLPEHPGRIMDEIQQQAGGVSYAPSPPEEFCGRREELERISAVLSAVGEHGQTVMISGPPGIGKSSLLNRLAYEVQERPGGQQSPVLRAEVFDLPGMIFSAFRELLNDLRRSSASAGFGALFDAESMKEATRYADDVFEKYAAPVEPVGLLPKAGEEIVGVFARSPEVGYDRVYQAFEELLRELGRQMRMAGHVAAVLLDDVHLASNHDRRLLRDVVHDLPPGILLAFTCRTEDGAGSGYATMQEEIRDLGIHEVQLSGMQRHEIRELGERRFHLSIEDAAAGLLEESAGDPFRLIACFNALRNRGLAPSRENVAEVIAGATDPAGLVFAVLPEAMKAWTEGLCILNPPFPVPIMACMLDLQGAGVTAMANRLQESGMFRKLPDGEYAFAHPLLQGHCRRELPEDARVALNARAADCFERSMHRLPGRLYVLLSLAGHLFHAREYGKAADLNLEIGLRFHHREDHDTALMLTERAALSAERLGDDALLAAAERQRDLIRQKTSGPPGVGR</sequence>
<dbReference type="Pfam" id="PF13191">
    <property type="entry name" value="AAA_16"/>
    <property type="match status" value="1"/>
</dbReference>
<dbReference type="GO" id="GO:0005737">
    <property type="term" value="C:cytoplasm"/>
    <property type="evidence" value="ECO:0007669"/>
    <property type="project" value="TreeGrafter"/>
</dbReference>
<dbReference type="EMBL" id="CP000562">
    <property type="protein sequence ID" value="ABN56867.1"/>
    <property type="molecule type" value="Genomic_DNA"/>
</dbReference>
<keyword evidence="2" id="KW-0067">ATP-binding</keyword>
<dbReference type="AlphaFoldDB" id="A3CU17"/>
<dbReference type="Gene3D" id="3.40.50.300">
    <property type="entry name" value="P-loop containing nucleotide triphosphate hydrolases"/>
    <property type="match status" value="1"/>
</dbReference>